<keyword evidence="1" id="KW-0479">Metal-binding</keyword>
<keyword evidence="1" id="KW-0408">Iron</keyword>
<dbReference type="EC" id="1.17.99.6" evidence="2"/>
<sequence length="347" mass="38909">MYTKEKLSETLKNMALELGASKVGIATNDSLKGGPESTRLKDALKGAKSAIIFAVPLNQDLINPYLSKEDFSLNEDKIRKTTFAGGISLEIAGFLDQMDYEAIPIAPNFVYRKDTPNGIRDRKPIISHKYLAARAGVGFFGHSGHILTKDNGSAIVLSSVVTNAELIATDPIKKSDNYCDGCKLCKAVCIPDYISDEKTKVNIGGFDFEYQNPKSHWRCILVCGGATGLHPSKKYSTWSPGRFKIPKKDKDFEKLREKAMPSYVKRTLKDPSFYHPGVPNHKMQYTCSNCQLVCNPDKKLRKERYLLFKNSGVIIEDEMGNRKKVSPNYANSFIENIENDRKKLYID</sequence>
<dbReference type="GO" id="GO:0051539">
    <property type="term" value="F:4 iron, 4 sulfur cluster binding"/>
    <property type="evidence" value="ECO:0007669"/>
    <property type="project" value="UniProtKB-KW"/>
</dbReference>
<evidence type="ECO:0000313" key="2">
    <source>
        <dbReference type="EMBL" id="MPL88074.1"/>
    </source>
</evidence>
<keyword evidence="2" id="KW-0560">Oxidoreductase</keyword>
<dbReference type="GO" id="GO:0052693">
    <property type="term" value="F:epoxyqueuosine reductase activity"/>
    <property type="evidence" value="ECO:0007669"/>
    <property type="project" value="UniProtKB-EC"/>
</dbReference>
<protein>
    <submittedName>
        <fullName evidence="2">Epoxyqueuosine reductase</fullName>
        <ecNumber evidence="2">1.17.99.6</ecNumber>
    </submittedName>
</protein>
<comment type="caution">
    <text evidence="2">The sequence shown here is derived from an EMBL/GenBank/DDBJ whole genome shotgun (WGS) entry which is preliminary data.</text>
</comment>
<keyword evidence="1" id="KW-0411">Iron-sulfur</keyword>
<reference evidence="2" key="1">
    <citation type="submission" date="2019-08" db="EMBL/GenBank/DDBJ databases">
        <authorList>
            <person name="Kucharzyk K."/>
            <person name="Murdoch R.W."/>
            <person name="Higgins S."/>
            <person name="Loffler F."/>
        </authorList>
    </citation>
    <scope>NUCLEOTIDE SEQUENCE</scope>
</reference>
<organism evidence="2">
    <name type="scientific">bioreactor metagenome</name>
    <dbReference type="NCBI Taxonomy" id="1076179"/>
    <lineage>
        <taxon>unclassified sequences</taxon>
        <taxon>metagenomes</taxon>
        <taxon>ecological metagenomes</taxon>
    </lineage>
</organism>
<dbReference type="PANTHER" id="PTHR30002">
    <property type="entry name" value="EPOXYQUEUOSINE REDUCTASE"/>
    <property type="match status" value="1"/>
</dbReference>
<accession>A0A644V9N6</accession>
<proteinExistence type="predicted"/>
<dbReference type="GO" id="GO:0008616">
    <property type="term" value="P:tRNA queuosine(34) biosynthetic process"/>
    <property type="evidence" value="ECO:0007669"/>
    <property type="project" value="InterPro"/>
</dbReference>
<dbReference type="EMBL" id="VSSQ01000250">
    <property type="protein sequence ID" value="MPL88074.1"/>
    <property type="molecule type" value="Genomic_DNA"/>
</dbReference>
<dbReference type="InterPro" id="IPR004453">
    <property type="entry name" value="QueG"/>
</dbReference>
<dbReference type="AlphaFoldDB" id="A0A644V9N6"/>
<name>A0A644V9N6_9ZZZZ</name>
<evidence type="ECO:0000256" key="1">
    <source>
        <dbReference type="ARBA" id="ARBA00022485"/>
    </source>
</evidence>
<gene>
    <name evidence="2" type="primary">queG_15</name>
    <name evidence="2" type="ORF">SDC9_34087</name>
</gene>
<keyword evidence="1" id="KW-0004">4Fe-4S</keyword>
<dbReference type="PANTHER" id="PTHR30002:SF4">
    <property type="entry name" value="EPOXYQUEUOSINE REDUCTASE"/>
    <property type="match status" value="1"/>
</dbReference>